<evidence type="ECO:0008006" key="4">
    <source>
        <dbReference type="Google" id="ProtNLM"/>
    </source>
</evidence>
<dbReference type="PROSITE" id="PS00018">
    <property type="entry name" value="EF_HAND_1"/>
    <property type="match status" value="1"/>
</dbReference>
<dbReference type="InterPro" id="IPR036439">
    <property type="entry name" value="Dockerin_dom_sf"/>
</dbReference>
<name>A0A5C5ZR96_9BACT</name>
<evidence type="ECO:0000313" key="3">
    <source>
        <dbReference type="Proteomes" id="UP000315440"/>
    </source>
</evidence>
<proteinExistence type="predicted"/>
<feature type="chain" id="PRO_5022808358" description="PEP-CTERM protein-sorting domain-containing protein" evidence="1">
    <location>
        <begin position="28"/>
        <end position="677"/>
    </location>
</feature>
<evidence type="ECO:0000256" key="1">
    <source>
        <dbReference type="SAM" id="SignalP"/>
    </source>
</evidence>
<dbReference type="SUPFAM" id="SSF63446">
    <property type="entry name" value="Type I dockerin domain"/>
    <property type="match status" value="1"/>
</dbReference>
<keyword evidence="3" id="KW-1185">Reference proteome</keyword>
<reference evidence="2 3" key="1">
    <citation type="submission" date="2019-02" db="EMBL/GenBank/DDBJ databases">
        <title>Deep-cultivation of Planctomycetes and their phenomic and genomic characterization uncovers novel biology.</title>
        <authorList>
            <person name="Wiegand S."/>
            <person name="Jogler M."/>
            <person name="Boedeker C."/>
            <person name="Pinto D."/>
            <person name="Vollmers J."/>
            <person name="Rivas-Marin E."/>
            <person name="Kohn T."/>
            <person name="Peeters S.H."/>
            <person name="Heuer A."/>
            <person name="Rast P."/>
            <person name="Oberbeckmann S."/>
            <person name="Bunk B."/>
            <person name="Jeske O."/>
            <person name="Meyerdierks A."/>
            <person name="Storesund J.E."/>
            <person name="Kallscheuer N."/>
            <person name="Luecker S."/>
            <person name="Lage O.M."/>
            <person name="Pohl T."/>
            <person name="Merkel B.J."/>
            <person name="Hornburger P."/>
            <person name="Mueller R.-W."/>
            <person name="Bruemmer F."/>
            <person name="Labrenz M."/>
            <person name="Spormann A.M."/>
            <person name="Op Den Camp H."/>
            <person name="Overmann J."/>
            <person name="Amann R."/>
            <person name="Jetten M.S.M."/>
            <person name="Mascher T."/>
            <person name="Medema M.H."/>
            <person name="Devos D.P."/>
            <person name="Kaster A.-K."/>
            <person name="Ovreas L."/>
            <person name="Rohde M."/>
            <person name="Galperin M.Y."/>
            <person name="Jogler C."/>
        </authorList>
    </citation>
    <scope>NUCLEOTIDE SEQUENCE [LARGE SCALE GENOMIC DNA]</scope>
    <source>
        <strain evidence="2 3">Mal64</strain>
    </source>
</reference>
<dbReference type="Proteomes" id="UP000315440">
    <property type="component" value="Unassembled WGS sequence"/>
</dbReference>
<keyword evidence="1" id="KW-0732">Signal</keyword>
<comment type="caution">
    <text evidence="2">The sequence shown here is derived from an EMBL/GenBank/DDBJ whole genome shotgun (WGS) entry which is preliminary data.</text>
</comment>
<accession>A0A5C5ZR96</accession>
<dbReference type="EMBL" id="SJPQ01000001">
    <property type="protein sequence ID" value="TWT89756.1"/>
    <property type="molecule type" value="Genomic_DNA"/>
</dbReference>
<protein>
    <recommendedName>
        <fullName evidence="4">PEP-CTERM protein-sorting domain-containing protein</fullName>
    </recommendedName>
</protein>
<feature type="signal peptide" evidence="1">
    <location>
        <begin position="1"/>
        <end position="27"/>
    </location>
</feature>
<organism evidence="2 3">
    <name type="scientific">Pseudobythopirellula maris</name>
    <dbReference type="NCBI Taxonomy" id="2527991"/>
    <lineage>
        <taxon>Bacteria</taxon>
        <taxon>Pseudomonadati</taxon>
        <taxon>Planctomycetota</taxon>
        <taxon>Planctomycetia</taxon>
        <taxon>Pirellulales</taxon>
        <taxon>Lacipirellulaceae</taxon>
        <taxon>Pseudobythopirellula</taxon>
    </lineage>
</organism>
<dbReference type="AlphaFoldDB" id="A0A5C5ZR96"/>
<dbReference type="OrthoDB" id="282952at2"/>
<dbReference type="InterPro" id="IPR018247">
    <property type="entry name" value="EF_Hand_1_Ca_BS"/>
</dbReference>
<evidence type="ECO:0000313" key="2">
    <source>
        <dbReference type="EMBL" id="TWT89756.1"/>
    </source>
</evidence>
<dbReference type="RefSeq" id="WP_146395683.1">
    <property type="nucleotide sequence ID" value="NZ_SJPQ01000001.1"/>
</dbReference>
<dbReference type="Gene3D" id="1.10.1330.10">
    <property type="entry name" value="Dockerin domain"/>
    <property type="match status" value="1"/>
</dbReference>
<gene>
    <name evidence="2" type="ORF">Mal64_01350</name>
</gene>
<sequence precursor="true">MRHAWWGVGTWQVGLILAIFSASSATAVVVEFDTPSDLSQFNIAGGPTPFWSGSSGISGGGAFTPTSSHDLTYAAESFALAEASDTIYVSSFFKTGQLEPIASGTFSPLGEVYLTKSPTGRPFGDDSAFAEIRRYVDSDSISAGPLQQGGGSYPGFSLDYPVGTLKSERWYKLGVEYGLTSGNQLSWDIQLEDFGADGDASVGVVMEGNRVTSDTIGLRFDSSLYAGLGANGYDNDHLTAVDRFEVSVPAGPAGSTSIGPTFDATYTPGDTKILSDGETSLLIGGTPGSSSFPEEQTLIEFPLGTLPTNARIESVRLRLDATSSSGSPRIAVTGYEGDGLASLSDGEAAGSLIALSVPESCCDEVVIPLDLQRVQAMVTSGASHLGLRMRSVDTPLYLGVRSDESSFGAGPLLEIDFSSPTLKGDYNGDGWANAADFTVWRDTLHSREDLRADGDGDGQVDEDDYEVWRENYSQAPTPGVVNEGFELSGLTGWTPTATANSDLYFDSPGRRSFDTDGDGSSSYAMAIRAGQDDYLDDEVAGGGVLQTIFLVGGDYEATADIASFNNSGFGNTAPGRFELWLAGHMVDVVDMNGVTISGGETIRDSLSGVVTSLAPGWYDLELRYLRPAVNTSSIYGYFDNIAVTPIAAEGVSAPEPSTFIMTGLVAAMNLPRTRRRR</sequence>
<dbReference type="GO" id="GO:0000272">
    <property type="term" value="P:polysaccharide catabolic process"/>
    <property type="evidence" value="ECO:0007669"/>
    <property type="project" value="InterPro"/>
</dbReference>